<gene>
    <name evidence="2" type="ORF">COU89_02700</name>
</gene>
<evidence type="ECO:0000259" key="1">
    <source>
        <dbReference type="SMART" id="SM00966"/>
    </source>
</evidence>
<evidence type="ECO:0000313" key="3">
    <source>
        <dbReference type="Proteomes" id="UP000231569"/>
    </source>
</evidence>
<organism evidence="2 3">
    <name type="scientific">Candidatus Roizmanbacteria bacterium CG10_big_fil_rev_8_21_14_0_10_45_7</name>
    <dbReference type="NCBI Taxonomy" id="1974854"/>
    <lineage>
        <taxon>Bacteria</taxon>
        <taxon>Candidatus Roizmaniibacteriota</taxon>
    </lineage>
</organism>
<sequence>MLQTVKISSKGQITLPIAIVKSLGLKRGDRLVVESKEGGTILMHQALTILNEISGSIPLPHRFRNKSLTEIRNIATYEYFKKKHK</sequence>
<protein>
    <recommendedName>
        <fullName evidence="1">SpoVT-AbrB domain-containing protein</fullName>
    </recommendedName>
</protein>
<dbReference type="SMART" id="SM00966">
    <property type="entry name" value="SpoVT_AbrB"/>
    <property type="match status" value="1"/>
</dbReference>
<dbReference type="Pfam" id="PF04014">
    <property type="entry name" value="MazE_antitoxin"/>
    <property type="match status" value="1"/>
</dbReference>
<dbReference type="Proteomes" id="UP000231569">
    <property type="component" value="Unassembled WGS sequence"/>
</dbReference>
<dbReference type="InterPro" id="IPR007159">
    <property type="entry name" value="SpoVT-AbrB_dom"/>
</dbReference>
<evidence type="ECO:0000313" key="2">
    <source>
        <dbReference type="EMBL" id="PJE63553.1"/>
    </source>
</evidence>
<dbReference type="AlphaFoldDB" id="A0A2M8KUL2"/>
<reference evidence="3" key="1">
    <citation type="submission" date="2017-09" db="EMBL/GenBank/DDBJ databases">
        <title>Depth-based differentiation of microbial function through sediment-hosted aquifers and enrichment of novel symbionts in the deep terrestrial subsurface.</title>
        <authorList>
            <person name="Probst A.J."/>
            <person name="Ladd B."/>
            <person name="Jarett J.K."/>
            <person name="Geller-Mcgrath D.E."/>
            <person name="Sieber C.M.K."/>
            <person name="Emerson J.B."/>
            <person name="Anantharaman K."/>
            <person name="Thomas B.C."/>
            <person name="Malmstrom R."/>
            <person name="Stieglmeier M."/>
            <person name="Klingl A."/>
            <person name="Woyke T."/>
            <person name="Ryan C.M."/>
            <person name="Banfield J.F."/>
        </authorList>
    </citation>
    <scope>NUCLEOTIDE SEQUENCE [LARGE SCALE GENOMIC DNA]</scope>
</reference>
<dbReference type="EMBL" id="PFEE01000058">
    <property type="protein sequence ID" value="PJE63553.1"/>
    <property type="molecule type" value="Genomic_DNA"/>
</dbReference>
<dbReference type="InterPro" id="IPR037914">
    <property type="entry name" value="SpoVT-AbrB_sf"/>
</dbReference>
<comment type="caution">
    <text evidence="2">The sequence shown here is derived from an EMBL/GenBank/DDBJ whole genome shotgun (WGS) entry which is preliminary data.</text>
</comment>
<dbReference type="Gene3D" id="2.10.260.10">
    <property type="match status" value="1"/>
</dbReference>
<dbReference type="NCBIfam" id="TIGR01439">
    <property type="entry name" value="lp_hng_hel_AbrB"/>
    <property type="match status" value="1"/>
</dbReference>
<dbReference type="SUPFAM" id="SSF89447">
    <property type="entry name" value="AbrB/MazE/MraZ-like"/>
    <property type="match status" value="1"/>
</dbReference>
<accession>A0A2M8KUL2</accession>
<proteinExistence type="predicted"/>
<name>A0A2M8KUL2_9BACT</name>
<dbReference type="GO" id="GO:0003677">
    <property type="term" value="F:DNA binding"/>
    <property type="evidence" value="ECO:0007669"/>
    <property type="project" value="InterPro"/>
</dbReference>
<feature type="domain" description="SpoVT-AbrB" evidence="1">
    <location>
        <begin position="5"/>
        <end position="51"/>
    </location>
</feature>